<dbReference type="GO" id="GO:0004222">
    <property type="term" value="F:metalloendopeptidase activity"/>
    <property type="evidence" value="ECO:0007669"/>
    <property type="project" value="TreeGrafter"/>
</dbReference>
<dbReference type="PANTHER" id="PTHR21666">
    <property type="entry name" value="PEPTIDASE-RELATED"/>
    <property type="match status" value="1"/>
</dbReference>
<dbReference type="SUPFAM" id="SSF51261">
    <property type="entry name" value="Duplicated hybrid motif"/>
    <property type="match status" value="1"/>
</dbReference>
<name>A0A174EPL6_9FIRM</name>
<organism evidence="3 4">
    <name type="scientific">Blautia wexlerae</name>
    <dbReference type="NCBI Taxonomy" id="418240"/>
    <lineage>
        <taxon>Bacteria</taxon>
        <taxon>Bacillati</taxon>
        <taxon>Bacillota</taxon>
        <taxon>Clostridia</taxon>
        <taxon>Lachnospirales</taxon>
        <taxon>Lachnospiraceae</taxon>
        <taxon>Blautia</taxon>
    </lineage>
</organism>
<dbReference type="InterPro" id="IPR011055">
    <property type="entry name" value="Dup_hybrid_motif"/>
</dbReference>
<gene>
    <name evidence="3" type="primary">spoIIQ</name>
    <name evidence="3" type="ORF">ERS852478_02681</name>
</gene>
<dbReference type="EMBL" id="CYZN01000018">
    <property type="protein sequence ID" value="CUO39421.1"/>
    <property type="molecule type" value="Genomic_DNA"/>
</dbReference>
<evidence type="ECO:0000313" key="4">
    <source>
        <dbReference type="Proteomes" id="UP000095431"/>
    </source>
</evidence>
<dbReference type="AlphaFoldDB" id="A0A174EPL6"/>
<dbReference type="InterPro" id="IPR016047">
    <property type="entry name" value="M23ase_b-sheet_dom"/>
</dbReference>
<evidence type="ECO:0000256" key="1">
    <source>
        <dbReference type="SAM" id="MobiDB-lite"/>
    </source>
</evidence>
<dbReference type="eggNOG" id="COG0739">
    <property type="taxonomic scope" value="Bacteria"/>
</dbReference>
<feature type="domain" description="M23ase beta-sheet core" evidence="2">
    <location>
        <begin position="198"/>
        <end position="292"/>
    </location>
</feature>
<accession>A0A174EPL6</accession>
<dbReference type="RefSeq" id="WP_055200834.1">
    <property type="nucleotide sequence ID" value="NZ_BTHH01000020.1"/>
</dbReference>
<dbReference type="Proteomes" id="UP000095431">
    <property type="component" value="Unassembled WGS sequence"/>
</dbReference>
<evidence type="ECO:0000259" key="2">
    <source>
        <dbReference type="Pfam" id="PF01551"/>
    </source>
</evidence>
<feature type="region of interest" description="Disordered" evidence="1">
    <location>
        <begin position="92"/>
        <end position="146"/>
    </location>
</feature>
<protein>
    <submittedName>
        <fullName evidence="3">Stage II sporulation protein Q</fullName>
    </submittedName>
</protein>
<dbReference type="CDD" id="cd12797">
    <property type="entry name" value="M23_peptidase"/>
    <property type="match status" value="1"/>
</dbReference>
<evidence type="ECO:0000313" key="3">
    <source>
        <dbReference type="EMBL" id="CUO39421.1"/>
    </source>
</evidence>
<reference evidence="3 4" key="1">
    <citation type="submission" date="2015-09" db="EMBL/GenBank/DDBJ databases">
        <authorList>
            <consortium name="Pathogen Informatics"/>
        </authorList>
    </citation>
    <scope>NUCLEOTIDE SEQUENCE [LARGE SCALE GENOMIC DNA]</scope>
    <source>
        <strain evidence="3 4">2789STDY5834863</strain>
    </source>
</reference>
<dbReference type="InterPro" id="IPR050570">
    <property type="entry name" value="Cell_wall_metabolism_enzyme"/>
</dbReference>
<dbReference type="Gene3D" id="2.70.70.10">
    <property type="entry name" value="Glucose Permease (Domain IIA)"/>
    <property type="match status" value="1"/>
</dbReference>
<feature type="compositionally biased region" description="Basic and acidic residues" evidence="1">
    <location>
        <begin position="34"/>
        <end position="45"/>
    </location>
</feature>
<feature type="compositionally biased region" description="Polar residues" evidence="1">
    <location>
        <begin position="117"/>
        <end position="140"/>
    </location>
</feature>
<dbReference type="Pfam" id="PF01551">
    <property type="entry name" value="Peptidase_M23"/>
    <property type="match status" value="1"/>
</dbReference>
<proteinExistence type="predicted"/>
<feature type="region of interest" description="Disordered" evidence="1">
    <location>
        <begin position="34"/>
        <end position="79"/>
    </location>
</feature>
<sequence>MMNNKVTRIIANSVGLAAVAALGITVYQLGTSPVKEKTPEEKTENVGESTQDTEEQLSEDAGTNHVESENQWISDDGEDLDDTKVTFQKQGMYGETAQNTVDNNESDNTADVDKTDSAVNSQQAEESSVNANMKSQTISEDQADEATDVSASALNLATVNFSEDTLMEWPVNGNVLLDYSMDQTTYFPTLDQYKLSPAIAVGAVEGAPVVAAVNGKVYSIEQNAQTGTTLTMELGNGYQAVYGQLTDLTVSEGDTIKKGTTIGYIAQPTKYYSTEGTNLYFAMKKDGKPIDPIEYLP</sequence>
<dbReference type="PANTHER" id="PTHR21666:SF270">
    <property type="entry name" value="MUREIN HYDROLASE ACTIVATOR ENVC"/>
    <property type="match status" value="1"/>
</dbReference>